<dbReference type="PANTHER" id="PTHR24086">
    <property type="entry name" value="NUCLEAR RECEPTOR SUBFAMILY 5 GROUP A"/>
    <property type="match status" value="1"/>
</dbReference>
<keyword evidence="4" id="KW-0862">Zinc</keyword>
<evidence type="ECO:0000313" key="11">
    <source>
        <dbReference type="EMBL" id="CAB3403873.1"/>
    </source>
</evidence>
<gene>
    <name evidence="11" type="ORF">CBOVIS_LOCUS6283</name>
</gene>
<evidence type="ECO:0000256" key="6">
    <source>
        <dbReference type="ARBA" id="ARBA00023125"/>
    </source>
</evidence>
<keyword evidence="6" id="KW-0238">DNA-binding</keyword>
<dbReference type="OrthoDB" id="9996608at2759"/>
<evidence type="ECO:0000256" key="1">
    <source>
        <dbReference type="ARBA" id="ARBA00004123"/>
    </source>
</evidence>
<dbReference type="EMBL" id="CADEPM010000004">
    <property type="protein sequence ID" value="CAB3403873.1"/>
    <property type="molecule type" value="Genomic_DNA"/>
</dbReference>
<keyword evidence="3" id="KW-0863">Zinc-finger</keyword>
<dbReference type="Pfam" id="PF00105">
    <property type="entry name" value="zf-C4"/>
    <property type="match status" value="1"/>
</dbReference>
<dbReference type="AlphaFoldDB" id="A0A8S1ERP1"/>
<reference evidence="11 12" key="1">
    <citation type="submission" date="2020-04" db="EMBL/GenBank/DDBJ databases">
        <authorList>
            <person name="Laetsch R D."/>
            <person name="Stevens L."/>
            <person name="Kumar S."/>
            <person name="Blaxter L. M."/>
        </authorList>
    </citation>
    <scope>NUCLEOTIDE SEQUENCE [LARGE SCALE GENOMIC DNA]</scope>
</reference>
<keyword evidence="2" id="KW-0479">Metal-binding</keyword>
<dbReference type="GO" id="GO:0009888">
    <property type="term" value="P:tissue development"/>
    <property type="evidence" value="ECO:0007669"/>
    <property type="project" value="TreeGrafter"/>
</dbReference>
<comment type="caution">
    <text evidence="11">The sequence shown here is derived from an EMBL/GenBank/DDBJ whole genome shotgun (WGS) entry which is preliminary data.</text>
</comment>
<evidence type="ECO:0000256" key="2">
    <source>
        <dbReference type="ARBA" id="ARBA00022723"/>
    </source>
</evidence>
<proteinExistence type="predicted"/>
<dbReference type="GO" id="GO:0090575">
    <property type="term" value="C:RNA polymerase II transcription regulator complex"/>
    <property type="evidence" value="ECO:0007669"/>
    <property type="project" value="TreeGrafter"/>
</dbReference>
<keyword evidence="7" id="KW-0804">Transcription</keyword>
<protein>
    <recommendedName>
        <fullName evidence="10">Nuclear receptor domain-containing protein</fullName>
    </recommendedName>
</protein>
<keyword evidence="5" id="KW-0805">Transcription regulation</keyword>
<dbReference type="GO" id="GO:0009755">
    <property type="term" value="P:hormone-mediated signaling pathway"/>
    <property type="evidence" value="ECO:0007669"/>
    <property type="project" value="TreeGrafter"/>
</dbReference>
<evidence type="ECO:0000256" key="8">
    <source>
        <dbReference type="ARBA" id="ARBA00023170"/>
    </source>
</evidence>
<dbReference type="Proteomes" id="UP000494206">
    <property type="component" value="Unassembled WGS sequence"/>
</dbReference>
<dbReference type="PROSITE" id="PS51030">
    <property type="entry name" value="NUCLEAR_REC_DBD_2"/>
    <property type="match status" value="1"/>
</dbReference>
<comment type="subcellular location">
    <subcellularLocation>
        <location evidence="1">Nucleus</location>
    </subcellularLocation>
</comment>
<evidence type="ECO:0000259" key="10">
    <source>
        <dbReference type="PROSITE" id="PS51030"/>
    </source>
</evidence>
<evidence type="ECO:0000256" key="3">
    <source>
        <dbReference type="ARBA" id="ARBA00022771"/>
    </source>
</evidence>
<evidence type="ECO:0000256" key="7">
    <source>
        <dbReference type="ARBA" id="ARBA00023163"/>
    </source>
</evidence>
<dbReference type="SUPFAM" id="SSF57716">
    <property type="entry name" value="Glucocorticoid receptor-like (DNA-binding domain)"/>
    <property type="match status" value="1"/>
</dbReference>
<evidence type="ECO:0000256" key="9">
    <source>
        <dbReference type="ARBA" id="ARBA00023242"/>
    </source>
</evidence>
<organism evidence="11 12">
    <name type="scientific">Caenorhabditis bovis</name>
    <dbReference type="NCBI Taxonomy" id="2654633"/>
    <lineage>
        <taxon>Eukaryota</taxon>
        <taxon>Metazoa</taxon>
        <taxon>Ecdysozoa</taxon>
        <taxon>Nematoda</taxon>
        <taxon>Chromadorea</taxon>
        <taxon>Rhabditida</taxon>
        <taxon>Rhabditina</taxon>
        <taxon>Rhabditomorpha</taxon>
        <taxon>Rhabditoidea</taxon>
        <taxon>Rhabditidae</taxon>
        <taxon>Peloderinae</taxon>
        <taxon>Caenorhabditis</taxon>
    </lineage>
</organism>
<evidence type="ECO:0000313" key="12">
    <source>
        <dbReference type="Proteomes" id="UP000494206"/>
    </source>
</evidence>
<dbReference type="InterPro" id="IPR016355">
    <property type="entry name" value="NR5-like"/>
</dbReference>
<dbReference type="Gene3D" id="3.30.50.10">
    <property type="entry name" value="Erythroid Transcription Factor GATA-1, subunit A"/>
    <property type="match status" value="1"/>
</dbReference>
<dbReference type="GO" id="GO:0008270">
    <property type="term" value="F:zinc ion binding"/>
    <property type="evidence" value="ECO:0007669"/>
    <property type="project" value="UniProtKB-KW"/>
</dbReference>
<sequence>MTSVELTCSICSDRAEGYHFGAVSCAACGAFFRRSVSDQKCIRAQTANALLLLIHRVVAVVVVSVDFSNASHLECCRKKSVRSDQIRSLHFHILRRKRCH</sequence>
<dbReference type="PRINTS" id="PR00047">
    <property type="entry name" value="STROIDFINGER"/>
</dbReference>
<dbReference type="GO" id="GO:0004879">
    <property type="term" value="F:nuclear receptor activity"/>
    <property type="evidence" value="ECO:0007669"/>
    <property type="project" value="InterPro"/>
</dbReference>
<evidence type="ECO:0000256" key="5">
    <source>
        <dbReference type="ARBA" id="ARBA00023015"/>
    </source>
</evidence>
<feature type="domain" description="Nuclear receptor" evidence="10">
    <location>
        <begin position="5"/>
        <end position="36"/>
    </location>
</feature>
<keyword evidence="12" id="KW-1185">Reference proteome</keyword>
<dbReference type="InterPro" id="IPR013088">
    <property type="entry name" value="Znf_NHR/GATA"/>
</dbReference>
<keyword evidence="9" id="KW-0539">Nucleus</keyword>
<dbReference type="PANTHER" id="PTHR24086:SF43">
    <property type="entry name" value="NUCLEAR RECEPTOR DOMAIN-CONTAINING PROTEIN"/>
    <property type="match status" value="1"/>
</dbReference>
<dbReference type="InterPro" id="IPR001628">
    <property type="entry name" value="Znf_hrmn_rcpt"/>
</dbReference>
<dbReference type="PROSITE" id="PS00031">
    <property type="entry name" value="NUCLEAR_REC_DBD_1"/>
    <property type="match status" value="1"/>
</dbReference>
<dbReference type="SMART" id="SM00399">
    <property type="entry name" value="ZnF_C4"/>
    <property type="match status" value="1"/>
</dbReference>
<evidence type="ECO:0000256" key="4">
    <source>
        <dbReference type="ARBA" id="ARBA00022833"/>
    </source>
</evidence>
<name>A0A8S1ERP1_9PELO</name>
<keyword evidence="8" id="KW-0675">Receptor</keyword>
<accession>A0A8S1ERP1</accession>
<dbReference type="GO" id="GO:0000978">
    <property type="term" value="F:RNA polymerase II cis-regulatory region sequence-specific DNA binding"/>
    <property type="evidence" value="ECO:0007669"/>
    <property type="project" value="TreeGrafter"/>
</dbReference>